<proteinExistence type="predicted"/>
<evidence type="ECO:0000313" key="1">
    <source>
        <dbReference type="EMBL" id="GAH12033.1"/>
    </source>
</evidence>
<protein>
    <submittedName>
        <fullName evidence="1">Uncharacterized protein</fullName>
    </submittedName>
</protein>
<accession>X1ETT1</accession>
<organism evidence="1">
    <name type="scientific">marine sediment metagenome</name>
    <dbReference type="NCBI Taxonomy" id="412755"/>
    <lineage>
        <taxon>unclassified sequences</taxon>
        <taxon>metagenomes</taxon>
        <taxon>ecological metagenomes</taxon>
    </lineage>
</organism>
<dbReference type="AlphaFoldDB" id="X1ETT1"/>
<sequence>MGKESKYEAKLVWVAINDENPDPYEYSWMRAFEYDEIAEAAELISEWTVVYPGVSIRFGEPWQFTVQVTIDLNTGKAVDVDMWPARR</sequence>
<name>X1ETT1_9ZZZZ</name>
<gene>
    <name evidence="1" type="ORF">S01H4_59887</name>
</gene>
<comment type="caution">
    <text evidence="1">The sequence shown here is derived from an EMBL/GenBank/DDBJ whole genome shotgun (WGS) entry which is preliminary data.</text>
</comment>
<dbReference type="EMBL" id="BART01035201">
    <property type="protein sequence ID" value="GAH12033.1"/>
    <property type="molecule type" value="Genomic_DNA"/>
</dbReference>
<reference evidence="1" key="1">
    <citation type="journal article" date="2014" name="Front. Microbiol.">
        <title>High frequency of phylogenetically diverse reductive dehalogenase-homologous genes in deep subseafloor sedimentary metagenomes.</title>
        <authorList>
            <person name="Kawai M."/>
            <person name="Futagami T."/>
            <person name="Toyoda A."/>
            <person name="Takaki Y."/>
            <person name="Nishi S."/>
            <person name="Hori S."/>
            <person name="Arai W."/>
            <person name="Tsubouchi T."/>
            <person name="Morono Y."/>
            <person name="Uchiyama I."/>
            <person name="Ito T."/>
            <person name="Fujiyama A."/>
            <person name="Inagaki F."/>
            <person name="Takami H."/>
        </authorList>
    </citation>
    <scope>NUCLEOTIDE SEQUENCE</scope>
    <source>
        <strain evidence="1">Expedition CK06-06</strain>
    </source>
</reference>